<keyword evidence="14" id="KW-0573">Peptidoglycan synthesis</keyword>
<dbReference type="AlphaFoldDB" id="A0A9J7BM53"/>
<evidence type="ECO:0000256" key="9">
    <source>
        <dbReference type="ARBA" id="ARBA00023136"/>
    </source>
</evidence>
<dbReference type="GO" id="GO:0005886">
    <property type="term" value="C:plasma membrane"/>
    <property type="evidence" value="ECO:0007669"/>
    <property type="project" value="UniProtKB-SubCell"/>
</dbReference>
<evidence type="ECO:0000256" key="4">
    <source>
        <dbReference type="ARBA" id="ARBA00021581"/>
    </source>
</evidence>
<evidence type="ECO:0000256" key="7">
    <source>
        <dbReference type="ARBA" id="ARBA00022801"/>
    </source>
</evidence>
<dbReference type="GO" id="GO:0046677">
    <property type="term" value="P:response to antibiotic"/>
    <property type="evidence" value="ECO:0007669"/>
    <property type="project" value="UniProtKB-UniRule"/>
</dbReference>
<gene>
    <name evidence="14" type="primary">uppP</name>
    <name evidence="15" type="ORF">MOP44_25820</name>
</gene>
<dbReference type="GO" id="GO:0071555">
    <property type="term" value="P:cell wall organization"/>
    <property type="evidence" value="ECO:0007669"/>
    <property type="project" value="UniProtKB-KW"/>
</dbReference>
<sequence>MIERDRIPTSGSHLIPANPGGSLNVYIISVILGIVEGLTEFLPVSSTAHLRIAEALLKINLDDPYWKMYTIVIQAGAILALLLLYLGRILDFMRTFPRGERRDRNFFTHPISLTILAFVCTAVPAKLLKHWSDRNLASITVMALALLLGGIIMWIVDAWASRYEPHTTHTEEIGFGQAIWIGLCQSLSAIFPGTSRSMSTIAAGQLVGMDRPTALEFSFLLSIPTMLAATAYDLYSEVLHKGKAAAVSGAAASDAVANTMPAAHVVMNTQNWIVLAIGFVVSFIVAWGVVGWFLSWVRTRGFVPFAVYRIILGIILLIWGSRIVAG</sequence>
<evidence type="ECO:0000256" key="3">
    <source>
        <dbReference type="ARBA" id="ARBA00012374"/>
    </source>
</evidence>
<evidence type="ECO:0000256" key="13">
    <source>
        <dbReference type="ARBA" id="ARBA00047594"/>
    </source>
</evidence>
<dbReference type="PANTHER" id="PTHR30622:SF3">
    <property type="entry name" value="UNDECAPRENYL-DIPHOSPHATASE"/>
    <property type="match status" value="1"/>
</dbReference>
<keyword evidence="14" id="KW-0133">Cell shape</keyword>
<comment type="subcellular location">
    <subcellularLocation>
        <location evidence="1 14">Cell membrane</location>
        <topology evidence="1 14">Multi-pass membrane protein</topology>
    </subcellularLocation>
</comment>
<evidence type="ECO:0000256" key="14">
    <source>
        <dbReference type="HAMAP-Rule" id="MF_01006"/>
    </source>
</evidence>
<feature type="transmembrane region" description="Helical" evidence="14">
    <location>
        <begin position="175"/>
        <end position="193"/>
    </location>
</feature>
<dbReference type="Pfam" id="PF02673">
    <property type="entry name" value="BacA"/>
    <property type="match status" value="1"/>
</dbReference>
<feature type="transmembrane region" description="Helical" evidence="14">
    <location>
        <begin position="106"/>
        <end position="124"/>
    </location>
</feature>
<feature type="transmembrane region" description="Helical" evidence="14">
    <location>
        <begin position="23"/>
        <end position="44"/>
    </location>
</feature>
<keyword evidence="14" id="KW-0961">Cell wall biogenesis/degradation</keyword>
<keyword evidence="5 14" id="KW-1003">Cell membrane</keyword>
<accession>A0A9J7BM53</accession>
<dbReference type="InterPro" id="IPR003824">
    <property type="entry name" value="UppP"/>
</dbReference>
<evidence type="ECO:0000313" key="15">
    <source>
        <dbReference type="EMBL" id="UWZ83964.1"/>
    </source>
</evidence>
<evidence type="ECO:0000313" key="16">
    <source>
        <dbReference type="Proteomes" id="UP001059380"/>
    </source>
</evidence>
<comment type="catalytic activity">
    <reaction evidence="13 14">
        <text>di-trans,octa-cis-undecaprenyl diphosphate + H2O = di-trans,octa-cis-undecaprenyl phosphate + phosphate + H(+)</text>
        <dbReference type="Rhea" id="RHEA:28094"/>
        <dbReference type="ChEBI" id="CHEBI:15377"/>
        <dbReference type="ChEBI" id="CHEBI:15378"/>
        <dbReference type="ChEBI" id="CHEBI:43474"/>
        <dbReference type="ChEBI" id="CHEBI:58405"/>
        <dbReference type="ChEBI" id="CHEBI:60392"/>
        <dbReference type="EC" id="3.6.1.27"/>
    </reaction>
</comment>
<proteinExistence type="inferred from homology"/>
<keyword evidence="7 14" id="KW-0378">Hydrolase</keyword>
<keyword evidence="10 14" id="KW-0046">Antibiotic resistance</keyword>
<evidence type="ECO:0000256" key="5">
    <source>
        <dbReference type="ARBA" id="ARBA00022475"/>
    </source>
</evidence>
<dbReference type="GO" id="GO:0009252">
    <property type="term" value="P:peptidoglycan biosynthetic process"/>
    <property type="evidence" value="ECO:0007669"/>
    <property type="project" value="UniProtKB-KW"/>
</dbReference>
<evidence type="ECO:0000256" key="2">
    <source>
        <dbReference type="ARBA" id="ARBA00010621"/>
    </source>
</evidence>
<feature type="transmembrane region" description="Helical" evidence="14">
    <location>
        <begin position="272"/>
        <end position="294"/>
    </location>
</feature>
<comment type="miscellaneous">
    <text evidence="14">Bacitracin is thought to be involved in the inhibition of peptidoglycan synthesis by sequestering undecaprenyl diphosphate, thereby reducing the pool of lipid carrier available.</text>
</comment>
<dbReference type="RefSeq" id="WP_260793467.1">
    <property type="nucleotide sequence ID" value="NZ_CP093313.1"/>
</dbReference>
<protein>
    <recommendedName>
        <fullName evidence="4 14">Undecaprenyl-diphosphatase</fullName>
        <ecNumber evidence="3 14">3.6.1.27</ecNumber>
    </recommendedName>
    <alternativeName>
        <fullName evidence="12 14">Bacitracin resistance protein</fullName>
    </alternativeName>
    <alternativeName>
        <fullName evidence="11 14">Undecaprenyl pyrophosphate phosphatase</fullName>
    </alternativeName>
</protein>
<dbReference type="GO" id="GO:0008360">
    <property type="term" value="P:regulation of cell shape"/>
    <property type="evidence" value="ECO:0007669"/>
    <property type="project" value="UniProtKB-KW"/>
</dbReference>
<organism evidence="15 16">
    <name type="scientific">Occallatibacter riparius</name>
    <dbReference type="NCBI Taxonomy" id="1002689"/>
    <lineage>
        <taxon>Bacteria</taxon>
        <taxon>Pseudomonadati</taxon>
        <taxon>Acidobacteriota</taxon>
        <taxon>Terriglobia</taxon>
        <taxon>Terriglobales</taxon>
        <taxon>Acidobacteriaceae</taxon>
        <taxon>Occallatibacter</taxon>
    </lineage>
</organism>
<keyword evidence="6 14" id="KW-0812">Transmembrane</keyword>
<dbReference type="EMBL" id="CP093313">
    <property type="protein sequence ID" value="UWZ83964.1"/>
    <property type="molecule type" value="Genomic_DNA"/>
</dbReference>
<evidence type="ECO:0000256" key="1">
    <source>
        <dbReference type="ARBA" id="ARBA00004651"/>
    </source>
</evidence>
<evidence type="ECO:0000256" key="11">
    <source>
        <dbReference type="ARBA" id="ARBA00032707"/>
    </source>
</evidence>
<feature type="transmembrane region" description="Helical" evidence="14">
    <location>
        <begin position="65"/>
        <end position="86"/>
    </location>
</feature>
<keyword evidence="9 14" id="KW-0472">Membrane</keyword>
<evidence type="ECO:0000256" key="8">
    <source>
        <dbReference type="ARBA" id="ARBA00022989"/>
    </source>
</evidence>
<feature type="transmembrane region" description="Helical" evidence="14">
    <location>
        <begin position="306"/>
        <end position="325"/>
    </location>
</feature>
<evidence type="ECO:0000256" key="10">
    <source>
        <dbReference type="ARBA" id="ARBA00023251"/>
    </source>
</evidence>
<dbReference type="HAMAP" id="MF_01006">
    <property type="entry name" value="Undec_diphosphatase"/>
    <property type="match status" value="1"/>
</dbReference>
<comment type="similarity">
    <text evidence="2 14">Belongs to the UppP family.</text>
</comment>
<feature type="transmembrane region" description="Helical" evidence="14">
    <location>
        <begin position="136"/>
        <end position="155"/>
    </location>
</feature>
<dbReference type="KEGG" id="orp:MOP44_25820"/>
<dbReference type="GO" id="GO:0050380">
    <property type="term" value="F:undecaprenyl-diphosphatase activity"/>
    <property type="evidence" value="ECO:0007669"/>
    <property type="project" value="UniProtKB-UniRule"/>
</dbReference>
<keyword evidence="16" id="KW-1185">Reference proteome</keyword>
<dbReference type="PANTHER" id="PTHR30622">
    <property type="entry name" value="UNDECAPRENYL-DIPHOSPHATASE"/>
    <property type="match status" value="1"/>
</dbReference>
<dbReference type="Proteomes" id="UP001059380">
    <property type="component" value="Chromosome"/>
</dbReference>
<evidence type="ECO:0000256" key="12">
    <source>
        <dbReference type="ARBA" id="ARBA00032932"/>
    </source>
</evidence>
<comment type="function">
    <text evidence="14">Catalyzes the dephosphorylation of undecaprenyl diphosphate (UPP). Confers resistance to bacitracin.</text>
</comment>
<evidence type="ECO:0000256" key="6">
    <source>
        <dbReference type="ARBA" id="ARBA00022692"/>
    </source>
</evidence>
<name>A0A9J7BM53_9BACT</name>
<keyword evidence="8 14" id="KW-1133">Transmembrane helix</keyword>
<dbReference type="EC" id="3.6.1.27" evidence="3 14"/>
<reference evidence="15" key="1">
    <citation type="submission" date="2021-04" db="EMBL/GenBank/DDBJ databases">
        <title>Phylogenetic analysis of Acidobacteriaceae.</title>
        <authorList>
            <person name="Qiu L."/>
            <person name="Zhang Q."/>
        </authorList>
    </citation>
    <scope>NUCLEOTIDE SEQUENCE</scope>
    <source>
        <strain evidence="15">DSM 25168</strain>
    </source>
</reference>